<reference evidence="9" key="1">
    <citation type="submission" date="2025-08" db="UniProtKB">
        <authorList>
            <consortium name="RefSeq"/>
        </authorList>
    </citation>
    <scope>IDENTIFICATION</scope>
</reference>
<gene>
    <name evidence="9" type="primary">LOC106808122</name>
</gene>
<dbReference type="InterPro" id="IPR001356">
    <property type="entry name" value="HD"/>
</dbReference>
<evidence type="ECO:0000256" key="3">
    <source>
        <dbReference type="ARBA" id="ARBA00023155"/>
    </source>
</evidence>
<accession>A0ABM1E1W7</accession>
<name>A0ABM1E1W7_PRICU</name>
<keyword evidence="8" id="KW-1185">Reference proteome</keyword>
<feature type="region of interest" description="Disordered" evidence="6">
    <location>
        <begin position="168"/>
        <end position="193"/>
    </location>
</feature>
<comment type="subcellular location">
    <subcellularLocation>
        <location evidence="1 5">Nucleus</location>
    </subcellularLocation>
</comment>
<evidence type="ECO:0000256" key="5">
    <source>
        <dbReference type="PROSITE-ProRule" id="PRU00108"/>
    </source>
</evidence>
<sequence>MASHVDTRKTVISYSPYAPTFTRSPLADVSSHLKTAINWHEQDRMSTSDAHRIASNPSSENWPSICNERRQPSTQSSIREARKGQPTTEPTTDDNDDGIIDVGQEEPFITRNAPFASTAGVRKQPLGSPRQDLATINGKPLASHFGVGSEVEQRLSARSMLSRNDAMMNNLGGRPGSASRENEHTSSKGPDEYLSCVSSSLSSQQQWMLHSGSANGDHLCSQDDLGYHSSEVASISSDTRSKCGSCDSINTLGRKSASPAGSVSQLSPMNRHDNGTLAAHGGPRRTGSRVTPYDIPAQSTLERSGKPPPLSLASSSAVAAPSSPVLPSPFYSPLCFPASPFYGMHAVPGPHFSPSLSGKYPVSPFTPVARSGFAITADAFLPPTPTMSLAQTAPYAMFATVPPPGSSPYPGLSPSSVFQMPAHAVGYGMGGQPPFTQYTLLQDAAATCRSHPLYPLLRDMVLVDDTFDRPSSPIHLLYSLPSDLNALIQKYLDKNPPAANKKAVSGKCDQNMERVFMESLRLTHESVMRKIEHRRSLEKEGKLFSRSSNAIDDFFERFDKTLKNNMDVNDVRVEAKHMTLATDLSAARRENGNLPTEAVRTMKQWLLAHLEYPYPNDDEKDALIRQTRLSIQQINYWFTNARRRLVPNMTNGVGPTVAYR</sequence>
<dbReference type="InterPro" id="IPR008422">
    <property type="entry name" value="KN_HD"/>
</dbReference>
<evidence type="ECO:0000256" key="6">
    <source>
        <dbReference type="SAM" id="MobiDB-lite"/>
    </source>
</evidence>
<dbReference type="PROSITE" id="PS50071">
    <property type="entry name" value="HOMEOBOX_2"/>
    <property type="match status" value="1"/>
</dbReference>
<keyword evidence="2 5" id="KW-0238">DNA-binding</keyword>
<dbReference type="SUPFAM" id="SSF46689">
    <property type="entry name" value="Homeodomain-like"/>
    <property type="match status" value="1"/>
</dbReference>
<proteinExistence type="predicted"/>
<feature type="DNA-binding region" description="Homeobox" evidence="5">
    <location>
        <begin position="587"/>
        <end position="649"/>
    </location>
</feature>
<evidence type="ECO:0000256" key="4">
    <source>
        <dbReference type="ARBA" id="ARBA00023242"/>
    </source>
</evidence>
<feature type="compositionally biased region" description="Polar residues" evidence="6">
    <location>
        <begin position="254"/>
        <end position="268"/>
    </location>
</feature>
<feature type="region of interest" description="Disordered" evidence="6">
    <location>
        <begin position="42"/>
        <end position="135"/>
    </location>
</feature>
<keyword evidence="4 5" id="KW-0539">Nucleus</keyword>
<feature type="domain" description="Homeobox" evidence="7">
    <location>
        <begin position="585"/>
        <end position="648"/>
    </location>
</feature>
<keyword evidence="3 5" id="KW-0371">Homeobox</keyword>
<dbReference type="SMART" id="SM00389">
    <property type="entry name" value="HOX"/>
    <property type="match status" value="1"/>
</dbReference>
<evidence type="ECO:0000256" key="1">
    <source>
        <dbReference type="ARBA" id="ARBA00004123"/>
    </source>
</evidence>
<organism evidence="8 9">
    <name type="scientific">Priapulus caudatus</name>
    <name type="common">Priapulid worm</name>
    <dbReference type="NCBI Taxonomy" id="37621"/>
    <lineage>
        <taxon>Eukaryota</taxon>
        <taxon>Metazoa</taxon>
        <taxon>Ecdysozoa</taxon>
        <taxon>Scalidophora</taxon>
        <taxon>Priapulida</taxon>
        <taxon>Priapulimorpha</taxon>
        <taxon>Priapulimorphida</taxon>
        <taxon>Priapulidae</taxon>
        <taxon>Priapulus</taxon>
    </lineage>
</organism>
<dbReference type="InterPro" id="IPR009057">
    <property type="entry name" value="Homeodomain-like_sf"/>
</dbReference>
<feature type="compositionally biased region" description="Polar residues" evidence="6">
    <location>
        <begin position="55"/>
        <end position="64"/>
    </location>
</feature>
<evidence type="ECO:0000259" key="7">
    <source>
        <dbReference type="PROSITE" id="PS50071"/>
    </source>
</evidence>
<feature type="compositionally biased region" description="Basic and acidic residues" evidence="6">
    <location>
        <begin position="42"/>
        <end position="52"/>
    </location>
</feature>
<dbReference type="GeneID" id="106808122"/>
<dbReference type="RefSeq" id="XP_014666188.1">
    <property type="nucleotide sequence ID" value="XM_014810702.1"/>
</dbReference>
<evidence type="ECO:0000256" key="2">
    <source>
        <dbReference type="ARBA" id="ARBA00023125"/>
    </source>
</evidence>
<evidence type="ECO:0000313" key="8">
    <source>
        <dbReference type="Proteomes" id="UP000695022"/>
    </source>
</evidence>
<feature type="compositionally biased region" description="Basic and acidic residues" evidence="6">
    <location>
        <begin position="180"/>
        <end position="191"/>
    </location>
</feature>
<feature type="region of interest" description="Disordered" evidence="6">
    <location>
        <begin position="254"/>
        <end position="292"/>
    </location>
</feature>
<dbReference type="CDD" id="cd00086">
    <property type="entry name" value="homeodomain"/>
    <property type="match status" value="1"/>
</dbReference>
<evidence type="ECO:0000313" key="9">
    <source>
        <dbReference type="RefSeq" id="XP_014666188.1"/>
    </source>
</evidence>
<dbReference type="Pfam" id="PF05920">
    <property type="entry name" value="Homeobox_KN"/>
    <property type="match status" value="1"/>
</dbReference>
<protein>
    <submittedName>
        <fullName evidence="9">Uncharacterized protein LOC106808122 isoform X1</fullName>
    </submittedName>
</protein>
<dbReference type="Proteomes" id="UP000695022">
    <property type="component" value="Unplaced"/>
</dbReference>
<dbReference type="Gene3D" id="1.10.10.60">
    <property type="entry name" value="Homeodomain-like"/>
    <property type="match status" value="1"/>
</dbReference>
<dbReference type="PANTHER" id="PTHR11850">
    <property type="entry name" value="HOMEOBOX PROTEIN TRANSCRIPTION FACTORS"/>
    <property type="match status" value="1"/>
</dbReference>
<dbReference type="InterPro" id="IPR050224">
    <property type="entry name" value="TALE_homeobox"/>
</dbReference>